<keyword evidence="2" id="KW-1185">Reference proteome</keyword>
<sequence length="33" mass="3691">MNDAISPEILKKMEELIGGVEEERKGWSAEMGI</sequence>
<accession>A0AAV5KZI4</accession>
<reference evidence="1 2" key="1">
    <citation type="journal article" date="2021" name="Commun. Biol.">
        <title>The genome of Shorea leprosula (Dipterocarpaceae) highlights the ecological relevance of drought in aseasonal tropical rainforests.</title>
        <authorList>
            <person name="Ng K.K.S."/>
            <person name="Kobayashi M.J."/>
            <person name="Fawcett J.A."/>
            <person name="Hatakeyama M."/>
            <person name="Paape T."/>
            <person name="Ng C.H."/>
            <person name="Ang C.C."/>
            <person name="Tnah L.H."/>
            <person name="Lee C.T."/>
            <person name="Nishiyama T."/>
            <person name="Sese J."/>
            <person name="O'Brien M.J."/>
            <person name="Copetti D."/>
            <person name="Mohd Noor M.I."/>
            <person name="Ong R.C."/>
            <person name="Putra M."/>
            <person name="Sireger I.Z."/>
            <person name="Indrioko S."/>
            <person name="Kosugi Y."/>
            <person name="Izuno A."/>
            <person name="Isagi Y."/>
            <person name="Lee S.L."/>
            <person name="Shimizu K.K."/>
        </authorList>
    </citation>
    <scope>NUCLEOTIDE SEQUENCE [LARGE SCALE GENOMIC DNA]</scope>
    <source>
        <strain evidence="1">214</strain>
    </source>
</reference>
<gene>
    <name evidence="1" type="ORF">SLEP1_g39128</name>
</gene>
<organism evidence="1 2">
    <name type="scientific">Rubroshorea leprosula</name>
    <dbReference type="NCBI Taxonomy" id="152421"/>
    <lineage>
        <taxon>Eukaryota</taxon>
        <taxon>Viridiplantae</taxon>
        <taxon>Streptophyta</taxon>
        <taxon>Embryophyta</taxon>
        <taxon>Tracheophyta</taxon>
        <taxon>Spermatophyta</taxon>
        <taxon>Magnoliopsida</taxon>
        <taxon>eudicotyledons</taxon>
        <taxon>Gunneridae</taxon>
        <taxon>Pentapetalae</taxon>
        <taxon>rosids</taxon>
        <taxon>malvids</taxon>
        <taxon>Malvales</taxon>
        <taxon>Dipterocarpaceae</taxon>
        <taxon>Rubroshorea</taxon>
    </lineage>
</organism>
<dbReference type="EMBL" id="BPVZ01000086">
    <property type="protein sequence ID" value="GKV30304.1"/>
    <property type="molecule type" value="Genomic_DNA"/>
</dbReference>
<dbReference type="AlphaFoldDB" id="A0AAV5KZI4"/>
<name>A0AAV5KZI4_9ROSI</name>
<evidence type="ECO:0000313" key="2">
    <source>
        <dbReference type="Proteomes" id="UP001054252"/>
    </source>
</evidence>
<comment type="caution">
    <text evidence="1">The sequence shown here is derived from an EMBL/GenBank/DDBJ whole genome shotgun (WGS) entry which is preliminary data.</text>
</comment>
<protein>
    <submittedName>
        <fullName evidence="1">Uncharacterized protein</fullName>
    </submittedName>
</protein>
<dbReference type="Proteomes" id="UP001054252">
    <property type="component" value="Unassembled WGS sequence"/>
</dbReference>
<evidence type="ECO:0000313" key="1">
    <source>
        <dbReference type="EMBL" id="GKV30304.1"/>
    </source>
</evidence>
<proteinExistence type="predicted"/>